<sequence length="244" mass="25711">STLMPFLMLSIFCPVLRIFGLGIVIVFLVMAAQYENYLDPLIIMLTVPLAILGALLATKLRGFSNDVYTQIGFVMLIGMASKNAILIVEFANQLREKGLSISKAVVAASAARLRPISMTALATIIGAFPLAIATGAGAASRQSLGTVIIGGMIVATVLSLFVVPVLYITIKTIEDRVRRGLYKPKPALAGAGVDGNADSHSGASSEGSMNGEVHSESQENGGGNRDLHGKPKQEGEEQKPSNKE</sequence>
<name>A0AAW9PX47_9CYAN</name>
<keyword evidence="4" id="KW-1185">Reference proteome</keyword>
<feature type="transmembrane region" description="Helical" evidence="2">
    <location>
        <begin position="41"/>
        <end position="58"/>
    </location>
</feature>
<proteinExistence type="predicted"/>
<evidence type="ECO:0000313" key="3">
    <source>
        <dbReference type="EMBL" id="MEE3719842.1"/>
    </source>
</evidence>
<keyword evidence="2" id="KW-0472">Membrane</keyword>
<feature type="transmembrane region" description="Helical" evidence="2">
    <location>
        <begin position="113"/>
        <end position="132"/>
    </location>
</feature>
<feature type="compositionally biased region" description="Basic and acidic residues" evidence="1">
    <location>
        <begin position="225"/>
        <end position="244"/>
    </location>
</feature>
<dbReference type="EMBL" id="JAZBJZ010000178">
    <property type="protein sequence ID" value="MEE3719842.1"/>
    <property type="molecule type" value="Genomic_DNA"/>
</dbReference>
<dbReference type="GO" id="GO:0005886">
    <property type="term" value="C:plasma membrane"/>
    <property type="evidence" value="ECO:0007669"/>
    <property type="project" value="TreeGrafter"/>
</dbReference>
<feature type="region of interest" description="Disordered" evidence="1">
    <location>
        <begin position="189"/>
        <end position="244"/>
    </location>
</feature>
<evidence type="ECO:0000256" key="1">
    <source>
        <dbReference type="SAM" id="MobiDB-lite"/>
    </source>
</evidence>
<gene>
    <name evidence="3" type="ORF">V2H45_24175</name>
</gene>
<keyword evidence="2" id="KW-0812">Transmembrane</keyword>
<dbReference type="Gene3D" id="1.20.1640.10">
    <property type="entry name" value="Multidrug efflux transporter AcrB transmembrane domain"/>
    <property type="match status" value="1"/>
</dbReference>
<feature type="transmembrane region" description="Helical" evidence="2">
    <location>
        <begin position="70"/>
        <end position="92"/>
    </location>
</feature>
<feature type="compositionally biased region" description="Polar residues" evidence="1">
    <location>
        <begin position="198"/>
        <end position="208"/>
    </location>
</feature>
<feature type="non-terminal residue" evidence="3">
    <location>
        <position position="1"/>
    </location>
</feature>
<feature type="transmembrane region" description="Helical" evidence="2">
    <location>
        <begin position="144"/>
        <end position="170"/>
    </location>
</feature>
<comment type="caution">
    <text evidence="3">The sequence shown here is derived from an EMBL/GenBank/DDBJ whole genome shotgun (WGS) entry which is preliminary data.</text>
</comment>
<dbReference type="Proteomes" id="UP001333818">
    <property type="component" value="Unassembled WGS sequence"/>
</dbReference>
<keyword evidence="2" id="KW-1133">Transmembrane helix</keyword>
<dbReference type="SUPFAM" id="SSF82866">
    <property type="entry name" value="Multidrug efflux transporter AcrB transmembrane domain"/>
    <property type="match status" value="1"/>
</dbReference>
<dbReference type="AlphaFoldDB" id="A0AAW9PX47"/>
<protein>
    <submittedName>
        <fullName evidence="3">Efflux RND transporter permease subunit</fullName>
    </submittedName>
</protein>
<dbReference type="PRINTS" id="PR00702">
    <property type="entry name" value="ACRIFLAVINRP"/>
</dbReference>
<reference evidence="3" key="1">
    <citation type="submission" date="2024-01" db="EMBL/GenBank/DDBJ databases">
        <title>Bank of Algae and Cyanobacteria of the Azores (BACA) strain genomes.</title>
        <authorList>
            <person name="Luz R."/>
            <person name="Cordeiro R."/>
            <person name="Fonseca A."/>
            <person name="Goncalves V."/>
        </authorList>
    </citation>
    <scope>NUCLEOTIDE SEQUENCE</scope>
    <source>
        <strain evidence="3">BACA0141</strain>
    </source>
</reference>
<dbReference type="InterPro" id="IPR001036">
    <property type="entry name" value="Acrflvin-R"/>
</dbReference>
<evidence type="ECO:0000313" key="4">
    <source>
        <dbReference type="Proteomes" id="UP001333818"/>
    </source>
</evidence>
<dbReference type="Pfam" id="PF00873">
    <property type="entry name" value="ACR_tran"/>
    <property type="match status" value="1"/>
</dbReference>
<accession>A0AAW9PX47</accession>
<dbReference type="PANTHER" id="PTHR32063:SF11">
    <property type="entry name" value="CATION OR DRUG EFFLUX SYSTEM PROTEIN"/>
    <property type="match status" value="1"/>
</dbReference>
<dbReference type="GO" id="GO:0042910">
    <property type="term" value="F:xenobiotic transmembrane transporter activity"/>
    <property type="evidence" value="ECO:0007669"/>
    <property type="project" value="TreeGrafter"/>
</dbReference>
<feature type="transmembrane region" description="Helical" evidence="2">
    <location>
        <begin position="6"/>
        <end position="29"/>
    </location>
</feature>
<organism evidence="3 4">
    <name type="scientific">Tumidithrix elongata BACA0141</name>
    <dbReference type="NCBI Taxonomy" id="2716417"/>
    <lineage>
        <taxon>Bacteria</taxon>
        <taxon>Bacillati</taxon>
        <taxon>Cyanobacteriota</taxon>
        <taxon>Cyanophyceae</taxon>
        <taxon>Pseudanabaenales</taxon>
        <taxon>Pseudanabaenaceae</taxon>
        <taxon>Tumidithrix</taxon>
        <taxon>Tumidithrix elongata</taxon>
    </lineage>
</organism>
<dbReference type="RefSeq" id="WP_330486278.1">
    <property type="nucleotide sequence ID" value="NZ_JAZBJZ010000178.1"/>
</dbReference>
<evidence type="ECO:0000256" key="2">
    <source>
        <dbReference type="SAM" id="Phobius"/>
    </source>
</evidence>
<dbReference type="PANTHER" id="PTHR32063">
    <property type="match status" value="1"/>
</dbReference>